<evidence type="ECO:0000313" key="5">
    <source>
        <dbReference type="Proteomes" id="UP001633002"/>
    </source>
</evidence>
<dbReference type="Pfam" id="PF05699">
    <property type="entry name" value="Dimer_Tnp_hAT"/>
    <property type="match status" value="1"/>
</dbReference>
<accession>A0ABD3GHX4</accession>
<dbReference type="InterPro" id="IPR007021">
    <property type="entry name" value="DUF659"/>
</dbReference>
<reference evidence="4 5" key="1">
    <citation type="submission" date="2024-09" db="EMBL/GenBank/DDBJ databases">
        <title>Chromosome-scale assembly of Riccia sorocarpa.</title>
        <authorList>
            <person name="Paukszto L."/>
        </authorList>
    </citation>
    <scope>NUCLEOTIDE SEQUENCE [LARGE SCALE GENOMIC DNA]</scope>
    <source>
        <strain evidence="4">LP-2024</strain>
        <tissue evidence="4">Aerial parts of the thallus</tissue>
    </source>
</reference>
<organism evidence="4 5">
    <name type="scientific">Riccia sorocarpa</name>
    <dbReference type="NCBI Taxonomy" id="122646"/>
    <lineage>
        <taxon>Eukaryota</taxon>
        <taxon>Viridiplantae</taxon>
        <taxon>Streptophyta</taxon>
        <taxon>Embryophyta</taxon>
        <taxon>Marchantiophyta</taxon>
        <taxon>Marchantiopsida</taxon>
        <taxon>Marchantiidae</taxon>
        <taxon>Marchantiales</taxon>
        <taxon>Ricciaceae</taxon>
        <taxon>Riccia</taxon>
    </lineage>
</organism>
<sequence>MVYDHADGSNVTKDAKWVAANMIKVIWEVGPKNVLQFTADNAAVNSLARQIVRAEFPHIVFGGCVAHGIDLLFEDMAKLPWIKAIFSKCNEVVCFIKNSHQPHTMLMDFFSDGATLLKPGITRFATSIIMLDRTFHLEHCLKRMVVSERWKTWATDSRRPSKTRIKAERIKQIILDDTYWNKCHDVLLMVEPVYRLLRQVDAHKDFMGRIFWESWETQESIRNLWKHSGILGYECDGNELKIWMEKCNDELESIACQNAAVWTLPYKENALSEKTKNNPLAWWGICGKAAPNLRMVAMDVLGLTTVASACESGWSSYGFVHNKLRNRLAMHRQHKLVYILHNARINGIDSKRHRKTARLLNTYYTSRVQQTILKRRHGLDFDAREEVLDDKILDDMRTRAEASTADAINNKYELGGDGIFDESREQPLRHLDDLRDEDFVDEDVPPPSDTFDTDFETDDMNPNHLHGRSFVSQSDNDTGDESILLEVDTTTALRCGVGCIELDDLNQRFPRRRLPKVRLNEPGVLLSTNKLRDLVEIYSVPKTSGNSAKHQQQPSRFRPSSGESTNPRPSKVRRTNNTNQTPEYAVPKNPVTSTSEDPPQASPLSIPNTHLSTNPPDDTIHSSPERKKSGRPLSPVNYKEAF</sequence>
<gene>
    <name evidence="4" type="ORF">R1sor_021474</name>
</gene>
<dbReference type="InterPro" id="IPR012337">
    <property type="entry name" value="RNaseH-like_sf"/>
</dbReference>
<dbReference type="Proteomes" id="UP001633002">
    <property type="component" value="Unassembled WGS sequence"/>
</dbReference>
<feature type="compositionally biased region" description="Polar residues" evidence="1">
    <location>
        <begin position="590"/>
        <end position="616"/>
    </location>
</feature>
<keyword evidence="5" id="KW-1185">Reference proteome</keyword>
<name>A0ABD3GHX4_9MARC</name>
<dbReference type="PANTHER" id="PTHR32166">
    <property type="entry name" value="OSJNBA0013A04.12 PROTEIN"/>
    <property type="match status" value="1"/>
</dbReference>
<dbReference type="SUPFAM" id="SSF53098">
    <property type="entry name" value="Ribonuclease H-like"/>
    <property type="match status" value="1"/>
</dbReference>
<dbReference type="PANTHER" id="PTHR32166:SF123">
    <property type="entry name" value="BED-TYPE DOMAIN-CONTAINING PROTEIN"/>
    <property type="match status" value="1"/>
</dbReference>
<evidence type="ECO:0000259" key="2">
    <source>
        <dbReference type="Pfam" id="PF04937"/>
    </source>
</evidence>
<evidence type="ECO:0008006" key="6">
    <source>
        <dbReference type="Google" id="ProtNLM"/>
    </source>
</evidence>
<proteinExistence type="predicted"/>
<evidence type="ECO:0000313" key="4">
    <source>
        <dbReference type="EMBL" id="KAL3678518.1"/>
    </source>
</evidence>
<dbReference type="Pfam" id="PF04937">
    <property type="entry name" value="DUF659"/>
    <property type="match status" value="1"/>
</dbReference>
<protein>
    <recommendedName>
        <fullName evidence="6">DUF659 domain-containing protein</fullName>
    </recommendedName>
</protein>
<evidence type="ECO:0000259" key="3">
    <source>
        <dbReference type="Pfam" id="PF05699"/>
    </source>
</evidence>
<dbReference type="InterPro" id="IPR008906">
    <property type="entry name" value="HATC_C_dom"/>
</dbReference>
<feature type="compositionally biased region" description="Polar residues" evidence="1">
    <location>
        <begin position="542"/>
        <end position="555"/>
    </location>
</feature>
<comment type="caution">
    <text evidence="4">The sequence shown here is derived from an EMBL/GenBank/DDBJ whole genome shotgun (WGS) entry which is preliminary data.</text>
</comment>
<feature type="domain" description="DUF659" evidence="2">
    <location>
        <begin position="7"/>
        <end position="92"/>
    </location>
</feature>
<feature type="region of interest" description="Disordered" evidence="1">
    <location>
        <begin position="542"/>
        <end position="642"/>
    </location>
</feature>
<feature type="compositionally biased region" description="Basic and acidic residues" evidence="1">
    <location>
        <begin position="618"/>
        <end position="627"/>
    </location>
</feature>
<feature type="domain" description="HAT C-terminal dimerisation" evidence="3">
    <location>
        <begin position="270"/>
        <end position="339"/>
    </location>
</feature>
<dbReference type="EMBL" id="JBJQOH010000007">
    <property type="protein sequence ID" value="KAL3678518.1"/>
    <property type="molecule type" value="Genomic_DNA"/>
</dbReference>
<dbReference type="AlphaFoldDB" id="A0ABD3GHX4"/>
<evidence type="ECO:0000256" key="1">
    <source>
        <dbReference type="SAM" id="MobiDB-lite"/>
    </source>
</evidence>